<dbReference type="EMBL" id="AAOW01000003">
    <property type="protein sequence ID" value="EAR62443.1"/>
    <property type="molecule type" value="Genomic_DNA"/>
</dbReference>
<sequence length="157" mass="17795">MPLLINREVVEDSWTLIDEENLQQTGDIIVPLALYNEHKAQFEAHSGQVGIKINGDDNLDEVLENLDKFPLVAVDFPAFRDGRGFSIARHLVRAGYKGEIRATGDVGRDRFAYMERCGFTAIQISDEEFTPDMLNAFTEMSNYYQSAADNIRAVYKQ</sequence>
<dbReference type="RefSeq" id="WP_007020753.1">
    <property type="nucleotide sequence ID" value="NZ_CH724125.1"/>
</dbReference>
<dbReference type="OrthoDB" id="9800421at2"/>
<protein>
    <recommendedName>
        <fullName evidence="3">Oxidoreductase</fullName>
    </recommendedName>
</protein>
<dbReference type="Pfam" id="PF06073">
    <property type="entry name" value="DUF934"/>
    <property type="match status" value="1"/>
</dbReference>
<evidence type="ECO:0008006" key="3">
    <source>
        <dbReference type="Google" id="ProtNLM"/>
    </source>
</evidence>
<evidence type="ECO:0000313" key="1">
    <source>
        <dbReference type="EMBL" id="EAR62443.1"/>
    </source>
</evidence>
<dbReference type="AlphaFoldDB" id="A0A7U8GTK9"/>
<organism evidence="1 2">
    <name type="scientific">Neptuniibacter caesariensis</name>
    <dbReference type="NCBI Taxonomy" id="207954"/>
    <lineage>
        <taxon>Bacteria</taxon>
        <taxon>Pseudomonadati</taxon>
        <taxon>Pseudomonadota</taxon>
        <taxon>Gammaproteobacteria</taxon>
        <taxon>Oceanospirillales</taxon>
        <taxon>Oceanospirillaceae</taxon>
        <taxon>Neptuniibacter</taxon>
    </lineage>
</organism>
<gene>
    <name evidence="1" type="ORF">MED92_15438</name>
</gene>
<evidence type="ECO:0000313" key="2">
    <source>
        <dbReference type="Proteomes" id="UP000002171"/>
    </source>
</evidence>
<dbReference type="InterPro" id="IPR008318">
    <property type="entry name" value="UCP030820"/>
</dbReference>
<dbReference type="Proteomes" id="UP000002171">
    <property type="component" value="Unassembled WGS sequence"/>
</dbReference>
<accession>A0A7U8GTK9</accession>
<keyword evidence="2" id="KW-1185">Reference proteome</keyword>
<reference evidence="1 2" key="1">
    <citation type="submission" date="2006-02" db="EMBL/GenBank/DDBJ databases">
        <authorList>
            <person name="Pinhassi J."/>
            <person name="Pedros-Alio C."/>
            <person name="Ferriera S."/>
            <person name="Johnson J."/>
            <person name="Kravitz S."/>
            <person name="Halpern A."/>
            <person name="Remington K."/>
            <person name="Beeson K."/>
            <person name="Tran B."/>
            <person name="Rogers Y.-H."/>
            <person name="Friedman R."/>
            <person name="Venter J.C."/>
        </authorList>
    </citation>
    <scope>NUCLEOTIDE SEQUENCE [LARGE SCALE GENOMIC DNA]</scope>
    <source>
        <strain evidence="1 2">MED92</strain>
    </source>
</reference>
<name>A0A7U8GTK9_NEPCE</name>
<comment type="caution">
    <text evidence="1">The sequence shown here is derived from an EMBL/GenBank/DDBJ whole genome shotgun (WGS) entry which is preliminary data.</text>
</comment>
<dbReference type="PIRSF" id="PIRSF030820">
    <property type="entry name" value="UCP030820"/>
    <property type="match status" value="1"/>
</dbReference>
<proteinExistence type="predicted"/>